<dbReference type="Pfam" id="PF18132">
    <property type="entry name" value="Tyrosinase_C"/>
    <property type="match status" value="1"/>
</dbReference>
<evidence type="ECO:0000256" key="2">
    <source>
        <dbReference type="ARBA" id="ARBA00023002"/>
    </source>
</evidence>
<gene>
    <name evidence="5" type="ORF">N0V84_009342</name>
</gene>
<accession>A0A9W9BID2</accession>
<keyword evidence="2" id="KW-0560">Oxidoreductase</keyword>
<organism evidence="5 6">
    <name type="scientific">Fusarium piperis</name>
    <dbReference type="NCBI Taxonomy" id="1435070"/>
    <lineage>
        <taxon>Eukaryota</taxon>
        <taxon>Fungi</taxon>
        <taxon>Dikarya</taxon>
        <taxon>Ascomycota</taxon>
        <taxon>Pezizomycotina</taxon>
        <taxon>Sordariomycetes</taxon>
        <taxon>Hypocreomycetidae</taxon>
        <taxon>Hypocreales</taxon>
        <taxon>Nectriaceae</taxon>
        <taxon>Fusarium</taxon>
        <taxon>Fusarium solani species complex</taxon>
    </lineage>
</organism>
<dbReference type="Gene3D" id="2.60.310.20">
    <property type="match status" value="1"/>
</dbReference>
<protein>
    <recommendedName>
        <fullName evidence="4">Tyrosinase C-terminal domain-containing protein</fullName>
    </recommendedName>
</protein>
<name>A0A9W9BID2_9HYPO</name>
<dbReference type="InterPro" id="IPR008922">
    <property type="entry name" value="Di-copper_centre_dom_sf"/>
</dbReference>
<proteinExistence type="predicted"/>
<comment type="caution">
    <text evidence="5">The sequence shown here is derived from an EMBL/GenBank/DDBJ whole genome shotgun (WGS) entry which is preliminary data.</text>
</comment>
<dbReference type="GO" id="GO:0004497">
    <property type="term" value="F:monooxygenase activity"/>
    <property type="evidence" value="ECO:0007669"/>
    <property type="project" value="UniProtKB-KW"/>
</dbReference>
<feature type="domain" description="Tyrosinase C-terminal" evidence="4">
    <location>
        <begin position="197"/>
        <end position="305"/>
    </location>
</feature>
<evidence type="ECO:0000313" key="5">
    <source>
        <dbReference type="EMBL" id="KAJ4313585.1"/>
    </source>
</evidence>
<dbReference type="SUPFAM" id="SSF48056">
    <property type="entry name" value="Di-copper centre-containing domain"/>
    <property type="match status" value="1"/>
</dbReference>
<dbReference type="Proteomes" id="UP001140502">
    <property type="component" value="Unassembled WGS sequence"/>
</dbReference>
<dbReference type="OrthoDB" id="1658288at2759"/>
<dbReference type="InterPro" id="IPR041640">
    <property type="entry name" value="Tyrosinase_C"/>
</dbReference>
<reference evidence="5" key="1">
    <citation type="submission" date="2022-10" db="EMBL/GenBank/DDBJ databases">
        <title>Tapping the CABI collections for fungal endophytes: first genome assemblies for Collariella, Neodidymelliopsis, Ascochyta clinopodiicola, Didymella pomorum, Didymosphaeria variabile, Neocosmospora piperis and Neocucurbitaria cava.</title>
        <authorList>
            <person name="Hill R."/>
        </authorList>
    </citation>
    <scope>NUCLEOTIDE SEQUENCE</scope>
    <source>
        <strain evidence="5">IMI 366586</strain>
    </source>
</reference>
<dbReference type="Gene3D" id="1.10.1280.10">
    <property type="entry name" value="Di-copper center containing domain from catechol oxidase"/>
    <property type="match status" value="1"/>
</dbReference>
<dbReference type="AlphaFoldDB" id="A0A9W9BID2"/>
<keyword evidence="6" id="KW-1185">Reference proteome</keyword>
<evidence type="ECO:0000313" key="6">
    <source>
        <dbReference type="Proteomes" id="UP001140502"/>
    </source>
</evidence>
<evidence type="ECO:0000256" key="1">
    <source>
        <dbReference type="ARBA" id="ARBA00001973"/>
    </source>
</evidence>
<evidence type="ECO:0000256" key="3">
    <source>
        <dbReference type="ARBA" id="ARBA00023033"/>
    </source>
</evidence>
<dbReference type="EMBL" id="JAPEUR010000254">
    <property type="protein sequence ID" value="KAJ4313585.1"/>
    <property type="molecule type" value="Genomic_DNA"/>
</dbReference>
<comment type="cofactor">
    <cofactor evidence="1">
        <name>Cu(2+)</name>
        <dbReference type="ChEBI" id="CHEBI:29036"/>
    </cofactor>
</comment>
<sequence>MFTTLSTISLALHHTNIDRLLAVWQSLREDLDKEDAWVTDQEGGGNWAVPEGGIEGNETPLLPFYKTADKAVPITDKFWKSSQVQDTANFGYAYPETMHWEHTDPALYRASIKDKLRFLYPSGSLANIVVARREGSERPDAELMKRATKLVQVKEAEAPNTALTALSLSHKADPTVAKELETILPKFKVPEGQTYLEWLVNIKAVKHALGGQYGVHIFLGPVPGEERTTLYIVSPYHVGTFSPFGQEEETSCRKCKKDQTAGLEITGQIPLTIALAERYFAGQLPSLEEDDVKAYLTKHLHWEVVD</sequence>
<evidence type="ECO:0000259" key="4">
    <source>
        <dbReference type="Pfam" id="PF18132"/>
    </source>
</evidence>
<keyword evidence="3" id="KW-0503">Monooxygenase</keyword>